<proteinExistence type="inferred from homology"/>
<comment type="subcellular location">
    <subcellularLocation>
        <location evidence="1">Nucleus</location>
        <location evidence="1">Nucleolus</location>
    </subcellularLocation>
</comment>
<comment type="similarity">
    <text evidence="1">Belongs to the SDA1 family.</text>
</comment>
<gene>
    <name evidence="4" type="primary">Sdad1</name>
    <name evidence="4" type="ORF">CHATOR_R01499</name>
</gene>
<keyword evidence="5" id="KW-1185">Reference proteome</keyword>
<dbReference type="PANTHER" id="PTHR12730:SF0">
    <property type="entry name" value="PROTEIN SDA1 HOMOLOG"/>
    <property type="match status" value="1"/>
</dbReference>
<evidence type="ECO:0000313" key="5">
    <source>
        <dbReference type="Proteomes" id="UP000537522"/>
    </source>
</evidence>
<evidence type="ECO:0000313" key="4">
    <source>
        <dbReference type="EMBL" id="NXK52492.1"/>
    </source>
</evidence>
<protein>
    <recommendedName>
        <fullName evidence="1">Protein SDA1</fullName>
    </recommendedName>
</protein>
<feature type="non-terminal residue" evidence="4">
    <location>
        <position position="370"/>
    </location>
</feature>
<dbReference type="InterPro" id="IPR027312">
    <property type="entry name" value="Sda1"/>
</dbReference>
<dbReference type="PANTHER" id="PTHR12730">
    <property type="entry name" value="HSDA/SDA1-RELATED"/>
    <property type="match status" value="1"/>
</dbReference>
<dbReference type="GO" id="GO:0015031">
    <property type="term" value="P:protein transport"/>
    <property type="evidence" value="ECO:0007669"/>
    <property type="project" value="UniProtKB-KW"/>
</dbReference>
<dbReference type="Pfam" id="PF08158">
    <property type="entry name" value="SDA1_HEAT"/>
    <property type="match status" value="1"/>
</dbReference>
<feature type="domain" description="SDA1 N-terminal" evidence="3">
    <location>
        <begin position="29"/>
        <end position="370"/>
    </location>
</feature>
<dbReference type="InterPro" id="IPR012977">
    <property type="entry name" value="SDA1_N"/>
</dbReference>
<keyword evidence="1" id="KW-0539">Nucleus</keyword>
<evidence type="ECO:0000256" key="2">
    <source>
        <dbReference type="SAM" id="Phobius"/>
    </source>
</evidence>
<keyword evidence="1" id="KW-0813">Transport</keyword>
<dbReference type="SUPFAM" id="SSF48371">
    <property type="entry name" value="ARM repeat"/>
    <property type="match status" value="1"/>
</dbReference>
<dbReference type="InterPro" id="IPR016024">
    <property type="entry name" value="ARM-type_fold"/>
</dbReference>
<keyword evidence="1" id="KW-0653">Protein transport</keyword>
<dbReference type="GO" id="GO:0000055">
    <property type="term" value="P:ribosomal large subunit export from nucleus"/>
    <property type="evidence" value="ECO:0007669"/>
    <property type="project" value="UniProtKB-UniRule"/>
</dbReference>
<feature type="transmembrane region" description="Helical" evidence="2">
    <location>
        <begin position="220"/>
        <end position="244"/>
    </location>
</feature>
<dbReference type="GO" id="GO:0042273">
    <property type="term" value="P:ribosomal large subunit biogenesis"/>
    <property type="evidence" value="ECO:0007669"/>
    <property type="project" value="UniProtKB-UniRule"/>
</dbReference>
<evidence type="ECO:0000256" key="1">
    <source>
        <dbReference type="RuleBase" id="RU365057"/>
    </source>
</evidence>
<dbReference type="Proteomes" id="UP000537522">
    <property type="component" value="Unassembled WGS sequence"/>
</dbReference>
<feature type="non-terminal residue" evidence="4">
    <location>
        <position position="1"/>
    </location>
</feature>
<organism evidence="4 5">
    <name type="scientific">Chauna torquata</name>
    <name type="common">Southern screamer</name>
    <dbReference type="NCBI Taxonomy" id="30388"/>
    <lineage>
        <taxon>Eukaryota</taxon>
        <taxon>Metazoa</taxon>
        <taxon>Chordata</taxon>
        <taxon>Craniata</taxon>
        <taxon>Vertebrata</taxon>
        <taxon>Euteleostomi</taxon>
        <taxon>Archelosauria</taxon>
        <taxon>Archosauria</taxon>
        <taxon>Dinosauria</taxon>
        <taxon>Saurischia</taxon>
        <taxon>Theropoda</taxon>
        <taxon>Coelurosauria</taxon>
        <taxon>Aves</taxon>
        <taxon>Neognathae</taxon>
        <taxon>Galloanserae</taxon>
        <taxon>Anseriformes</taxon>
        <taxon>Anhimidae</taxon>
        <taxon>Chauna</taxon>
    </lineage>
</organism>
<reference evidence="4 5" key="1">
    <citation type="submission" date="2019-09" db="EMBL/GenBank/DDBJ databases">
        <title>Bird 10,000 Genomes (B10K) Project - Family phase.</title>
        <authorList>
            <person name="Zhang G."/>
        </authorList>
    </citation>
    <scope>NUCLEOTIDE SEQUENCE [LARGE SCALE GENOMIC DNA]</scope>
    <source>
        <strain evidence="4">B10K-DU-011-36</strain>
        <tissue evidence="4">Muscle</tissue>
    </source>
</reference>
<evidence type="ECO:0000259" key="3">
    <source>
        <dbReference type="Pfam" id="PF08158"/>
    </source>
</evidence>
<comment type="function">
    <text evidence="1">Required for 60S pre-ribosomal subunits export to the cytoplasm.</text>
</comment>
<sequence length="370" mass="42788">QYHHYQSHVEIFTFQPEKPSKELAELVMFLAQVAHCYPEQMANFPQQLKELLSYHHTVLDADLRMTFCKALMLLRNKNLINPTSLLELFFQLLRCHDKLLRKTLYTHIVSDIKNVNAKHKNNKINTTLQNFMYTMLRDSNPTAAKISLDVMIELYRRNIWNDAKTVNVITTACFSKVTKVLVAGLKFFLGRDEDENQESDSESDVGVVLKSSLLSSLNCLSSIILLTLATLMHLLLKNISFTLFAMQKHKKKSKPEVFNFSAIHLIHDPQDFAEKLLKQLENCKERFEVKMMLMDLISRLVGIHELFLFNFYPFIQRFLQPHQREVTKILLFAAQASHQLVPPEIIQSVLMTIANNFVTDKNSGEVMTVG</sequence>
<keyword evidence="2" id="KW-1133">Transmembrane helix</keyword>
<keyword evidence="2" id="KW-0812">Transmembrane</keyword>
<comment type="caution">
    <text evidence="4">The sequence shown here is derived from an EMBL/GenBank/DDBJ whole genome shotgun (WGS) entry which is preliminary data.</text>
</comment>
<dbReference type="EMBL" id="VXAL01013158">
    <property type="protein sequence ID" value="NXK52492.1"/>
    <property type="molecule type" value="Genomic_DNA"/>
</dbReference>
<keyword evidence="1" id="KW-0690">Ribosome biogenesis</keyword>
<name>A0A7L0K9R4_CHATO</name>
<keyword evidence="2" id="KW-0472">Membrane</keyword>
<accession>A0A7L0K9R4</accession>
<dbReference type="GO" id="GO:0005730">
    <property type="term" value="C:nucleolus"/>
    <property type="evidence" value="ECO:0007669"/>
    <property type="project" value="UniProtKB-SubCell"/>
</dbReference>
<dbReference type="AlphaFoldDB" id="A0A7L0K9R4"/>